<feature type="compositionally biased region" description="Low complexity" evidence="1">
    <location>
        <begin position="64"/>
        <end position="76"/>
    </location>
</feature>
<evidence type="ECO:0000313" key="3">
    <source>
        <dbReference type="EMBL" id="KIW65608.1"/>
    </source>
</evidence>
<keyword evidence="4" id="KW-1185">Reference proteome</keyword>
<protein>
    <submittedName>
        <fullName evidence="3">Uncharacterized protein</fullName>
    </submittedName>
</protein>
<accession>A0A0D2FC92</accession>
<sequence length="155" mass="17307">MSPALPPKSGLHPRPSEQNVRRRGQVPPLPQGTPTRKIRPLIYAIGIAGIVGSGALIGAYLKTDQQQNAARKQAQRLTSPSQSHNNPEEAQKAAIPIATVPGEQEYAQRLEILQTKRAHLIAQKVGLETKLRDFRLSQQRKVEEERQRKEFGLKR</sequence>
<evidence type="ECO:0000313" key="4">
    <source>
        <dbReference type="Proteomes" id="UP000054266"/>
    </source>
</evidence>
<evidence type="ECO:0000256" key="1">
    <source>
        <dbReference type="SAM" id="MobiDB-lite"/>
    </source>
</evidence>
<keyword evidence="2" id="KW-1133">Transmembrane helix</keyword>
<reference evidence="3 4" key="1">
    <citation type="submission" date="2015-01" db="EMBL/GenBank/DDBJ databases">
        <title>The Genome Sequence of Capronia semiimmersa CBS27337.</title>
        <authorList>
            <consortium name="The Broad Institute Genomics Platform"/>
            <person name="Cuomo C."/>
            <person name="de Hoog S."/>
            <person name="Gorbushina A."/>
            <person name="Stielow B."/>
            <person name="Teixiera M."/>
            <person name="Abouelleil A."/>
            <person name="Chapman S.B."/>
            <person name="Priest M."/>
            <person name="Young S.K."/>
            <person name="Wortman J."/>
            <person name="Nusbaum C."/>
            <person name="Birren B."/>
        </authorList>
    </citation>
    <scope>NUCLEOTIDE SEQUENCE [LARGE SCALE GENOMIC DNA]</scope>
    <source>
        <strain evidence="3 4">CBS 27337</strain>
    </source>
</reference>
<gene>
    <name evidence="3" type="ORF">PV04_07852</name>
</gene>
<feature type="transmembrane region" description="Helical" evidence="2">
    <location>
        <begin position="41"/>
        <end position="61"/>
    </location>
</feature>
<feature type="region of interest" description="Disordered" evidence="1">
    <location>
        <begin position="1"/>
        <end position="35"/>
    </location>
</feature>
<keyword evidence="2" id="KW-0472">Membrane</keyword>
<feature type="region of interest" description="Disordered" evidence="1">
    <location>
        <begin position="64"/>
        <end position="97"/>
    </location>
</feature>
<dbReference type="EMBL" id="KN846960">
    <property type="protein sequence ID" value="KIW65608.1"/>
    <property type="molecule type" value="Genomic_DNA"/>
</dbReference>
<organism evidence="3 4">
    <name type="scientific">Phialophora macrospora</name>
    <dbReference type="NCBI Taxonomy" id="1851006"/>
    <lineage>
        <taxon>Eukaryota</taxon>
        <taxon>Fungi</taxon>
        <taxon>Dikarya</taxon>
        <taxon>Ascomycota</taxon>
        <taxon>Pezizomycotina</taxon>
        <taxon>Eurotiomycetes</taxon>
        <taxon>Chaetothyriomycetidae</taxon>
        <taxon>Chaetothyriales</taxon>
        <taxon>Herpotrichiellaceae</taxon>
        <taxon>Phialophora</taxon>
    </lineage>
</organism>
<dbReference type="Proteomes" id="UP000054266">
    <property type="component" value="Unassembled WGS sequence"/>
</dbReference>
<evidence type="ECO:0000256" key="2">
    <source>
        <dbReference type="SAM" id="Phobius"/>
    </source>
</evidence>
<dbReference type="HOGENOM" id="CLU_1906768_0_0_1"/>
<keyword evidence="2" id="KW-0812">Transmembrane</keyword>
<proteinExistence type="predicted"/>
<name>A0A0D2FC92_9EURO</name>
<dbReference type="AlphaFoldDB" id="A0A0D2FC92"/>